<gene>
    <name evidence="2" type="ORF">clem_13915</name>
</gene>
<organism evidence="2 3">
    <name type="scientific">Legionella clemsonensis</name>
    <dbReference type="NCBI Taxonomy" id="1867846"/>
    <lineage>
        <taxon>Bacteria</taxon>
        <taxon>Pseudomonadati</taxon>
        <taxon>Pseudomonadota</taxon>
        <taxon>Gammaproteobacteria</taxon>
        <taxon>Legionellales</taxon>
        <taxon>Legionellaceae</taxon>
        <taxon>Legionella</taxon>
    </lineage>
</organism>
<protein>
    <recommendedName>
        <fullName evidence="4">F-box domain-containing protein</fullName>
    </recommendedName>
</protein>
<sequence>MDHEFLFFARATSECNSFAKLPNESLTHIINVLSDLEDLATLAQVDTRFNSLISNQRIPLAKCKYSGQRLDEIVKFKEEKLFFGQLTRQLRIMHCERKLNKLNNSSYQLNAIALTTVSAAALGAVLKNGYPTDGLMVLGAQISGMVAGLFSYYVSVDTQSFSMSLGLFTSLAGYAGASKLLTRFIPPNVVGGATVGSLIAIVMGGFRLLDIQKEIDETEEHLIELKKN</sequence>
<evidence type="ECO:0000313" key="2">
    <source>
        <dbReference type="EMBL" id="ASQ47309.1"/>
    </source>
</evidence>
<evidence type="ECO:0008006" key="4">
    <source>
        <dbReference type="Google" id="ProtNLM"/>
    </source>
</evidence>
<accession>A0A222P647</accession>
<evidence type="ECO:0000256" key="1">
    <source>
        <dbReference type="SAM" id="Phobius"/>
    </source>
</evidence>
<evidence type="ECO:0000313" key="3">
    <source>
        <dbReference type="Proteomes" id="UP000201728"/>
    </source>
</evidence>
<dbReference type="KEGG" id="lcd:clem_13915"/>
<keyword evidence="3" id="KW-1185">Reference proteome</keyword>
<name>A0A222P647_9GAMM</name>
<feature type="transmembrane region" description="Helical" evidence="1">
    <location>
        <begin position="107"/>
        <end position="126"/>
    </location>
</feature>
<keyword evidence="1" id="KW-0472">Membrane</keyword>
<dbReference type="EMBL" id="CP016397">
    <property type="protein sequence ID" value="ASQ47309.1"/>
    <property type="molecule type" value="Genomic_DNA"/>
</dbReference>
<reference evidence="3" key="1">
    <citation type="submission" date="2016-07" db="EMBL/GenBank/DDBJ databases">
        <authorList>
            <person name="Florea S."/>
            <person name="Webb J.S."/>
            <person name="Jaromczyk J."/>
            <person name="Schardl C.L."/>
        </authorList>
    </citation>
    <scope>NUCLEOTIDE SEQUENCE [LARGE SCALE GENOMIC DNA]</scope>
    <source>
        <strain evidence="3">CDC-D5610</strain>
    </source>
</reference>
<feature type="transmembrane region" description="Helical" evidence="1">
    <location>
        <begin position="135"/>
        <end position="154"/>
    </location>
</feature>
<feature type="transmembrane region" description="Helical" evidence="1">
    <location>
        <begin position="189"/>
        <end position="209"/>
    </location>
</feature>
<keyword evidence="1" id="KW-1133">Transmembrane helix</keyword>
<dbReference type="CDD" id="cd09917">
    <property type="entry name" value="F-box_SF"/>
    <property type="match status" value="1"/>
</dbReference>
<keyword evidence="1" id="KW-0812">Transmembrane</keyword>
<dbReference type="RefSeq" id="WP_094092061.1">
    <property type="nucleotide sequence ID" value="NZ_CP016397.1"/>
</dbReference>
<dbReference type="SUPFAM" id="SSF81383">
    <property type="entry name" value="F-box domain"/>
    <property type="match status" value="1"/>
</dbReference>
<dbReference type="AlphaFoldDB" id="A0A222P647"/>
<proteinExistence type="predicted"/>
<dbReference type="Proteomes" id="UP000201728">
    <property type="component" value="Chromosome"/>
</dbReference>
<dbReference type="InterPro" id="IPR036047">
    <property type="entry name" value="F-box-like_dom_sf"/>
</dbReference>
<feature type="transmembrane region" description="Helical" evidence="1">
    <location>
        <begin position="160"/>
        <end position="177"/>
    </location>
</feature>